<proteinExistence type="predicted"/>
<dbReference type="EMBL" id="JAPVEB010000007">
    <property type="protein sequence ID" value="KAJ5260712.1"/>
    <property type="molecule type" value="Genomic_DNA"/>
</dbReference>
<gene>
    <name evidence="2" type="ORF">N7505_009062</name>
</gene>
<organism evidence="2 3">
    <name type="scientific">Penicillium chrysogenum</name>
    <name type="common">Penicillium notatum</name>
    <dbReference type="NCBI Taxonomy" id="5076"/>
    <lineage>
        <taxon>Eukaryota</taxon>
        <taxon>Fungi</taxon>
        <taxon>Dikarya</taxon>
        <taxon>Ascomycota</taxon>
        <taxon>Pezizomycotina</taxon>
        <taxon>Eurotiomycetes</taxon>
        <taxon>Eurotiomycetidae</taxon>
        <taxon>Eurotiales</taxon>
        <taxon>Aspergillaceae</taxon>
        <taxon>Penicillium</taxon>
        <taxon>Penicillium chrysogenum species complex</taxon>
    </lineage>
</organism>
<keyword evidence="3" id="KW-1185">Reference proteome</keyword>
<evidence type="ECO:0000313" key="2">
    <source>
        <dbReference type="EMBL" id="KAJ5260712.1"/>
    </source>
</evidence>
<name>A0ABQ8W9Z5_PENCH</name>
<evidence type="ECO:0000313" key="3">
    <source>
        <dbReference type="Proteomes" id="UP001220256"/>
    </source>
</evidence>
<dbReference type="Proteomes" id="UP001220256">
    <property type="component" value="Unassembled WGS sequence"/>
</dbReference>
<protein>
    <submittedName>
        <fullName evidence="2">Uncharacterized protein</fullName>
    </submittedName>
</protein>
<feature type="region of interest" description="Disordered" evidence="1">
    <location>
        <begin position="109"/>
        <end position="142"/>
    </location>
</feature>
<evidence type="ECO:0000256" key="1">
    <source>
        <dbReference type="SAM" id="MobiDB-lite"/>
    </source>
</evidence>
<sequence>MEGYSTDVITDMTLHFIKRRDQSKPRHVPPDLYQDPIKLPDTFSDDYEDRARAAAIAKMRVSEDLSYKDLGLAQPDGDRRKVGVKMAGGMRKVPSPPTDDEVRMMTLTGNEDGASSALSPKRNWLSSSSTVTCNGSPYRSEH</sequence>
<feature type="region of interest" description="Disordered" evidence="1">
    <location>
        <begin position="20"/>
        <end position="40"/>
    </location>
</feature>
<feature type="compositionally biased region" description="Polar residues" evidence="1">
    <location>
        <begin position="124"/>
        <end position="142"/>
    </location>
</feature>
<accession>A0ABQ8W9Z5</accession>
<reference evidence="2 3" key="1">
    <citation type="journal article" date="2023" name="IMA Fungus">
        <title>Comparative genomic study of the Penicillium genus elucidates a diverse pangenome and 15 lateral gene transfer events.</title>
        <authorList>
            <person name="Petersen C."/>
            <person name="Sorensen T."/>
            <person name="Nielsen M.R."/>
            <person name="Sondergaard T.E."/>
            <person name="Sorensen J.L."/>
            <person name="Fitzpatrick D.A."/>
            <person name="Frisvad J.C."/>
            <person name="Nielsen K.L."/>
        </authorList>
    </citation>
    <scope>NUCLEOTIDE SEQUENCE [LARGE SCALE GENOMIC DNA]</scope>
    <source>
        <strain evidence="2 3">IBT 3361</strain>
    </source>
</reference>
<comment type="caution">
    <text evidence="2">The sequence shown here is derived from an EMBL/GenBank/DDBJ whole genome shotgun (WGS) entry which is preliminary data.</text>
</comment>